<dbReference type="Proteomes" id="UP000801492">
    <property type="component" value="Unassembled WGS sequence"/>
</dbReference>
<evidence type="ECO:0000313" key="1">
    <source>
        <dbReference type="EMBL" id="KAF2899510.1"/>
    </source>
</evidence>
<evidence type="ECO:0008006" key="3">
    <source>
        <dbReference type="Google" id="ProtNLM"/>
    </source>
</evidence>
<dbReference type="EMBL" id="VTPC01002776">
    <property type="protein sequence ID" value="KAF2899510.1"/>
    <property type="molecule type" value="Genomic_DNA"/>
</dbReference>
<keyword evidence="2" id="KW-1185">Reference proteome</keyword>
<name>A0A8K0D4V8_IGNLU</name>
<organism evidence="1 2">
    <name type="scientific">Ignelater luminosus</name>
    <name type="common">Cucubano</name>
    <name type="synonym">Pyrophorus luminosus</name>
    <dbReference type="NCBI Taxonomy" id="2038154"/>
    <lineage>
        <taxon>Eukaryota</taxon>
        <taxon>Metazoa</taxon>
        <taxon>Ecdysozoa</taxon>
        <taxon>Arthropoda</taxon>
        <taxon>Hexapoda</taxon>
        <taxon>Insecta</taxon>
        <taxon>Pterygota</taxon>
        <taxon>Neoptera</taxon>
        <taxon>Endopterygota</taxon>
        <taxon>Coleoptera</taxon>
        <taxon>Polyphaga</taxon>
        <taxon>Elateriformia</taxon>
        <taxon>Elateroidea</taxon>
        <taxon>Elateridae</taxon>
        <taxon>Agrypninae</taxon>
        <taxon>Pyrophorini</taxon>
        <taxon>Ignelater</taxon>
    </lineage>
</organism>
<sequence length="317" mass="36439">MVMAVNENGSEYRRPLNGTGVRRISQTASIKFAKASEIKIGTWNALSMYEPGKMHNTIHEMERMSIAVLGISEMRWPQTGKCQIKGTTIAHIIDSNDEIIEDFYNELQRLLRQAKNEEITILMEDLNAKVGQGRDGRIIGDFGHDLFHLHKKVNEITDQGKHEGTDRIENQDGNIILHNDQQLLQWKQYIQELFADERPINHGNAKKNIEFSFEKCGIVPLNSRNVIECIPEIVSQPRDEPRSQNVDKPPIWLQQKMRGTDETSRRQIRTRIAAEPGRSVPVEIDEMPALTKKMTHHQMMKNLPMTDIHRLEPSPKP</sequence>
<evidence type="ECO:0000313" key="2">
    <source>
        <dbReference type="Proteomes" id="UP000801492"/>
    </source>
</evidence>
<accession>A0A8K0D4V8</accession>
<protein>
    <recommendedName>
        <fullName evidence="3">Endonuclease/exonuclease/phosphatase domain-containing protein</fullName>
    </recommendedName>
</protein>
<dbReference type="AlphaFoldDB" id="A0A8K0D4V8"/>
<gene>
    <name evidence="1" type="ORF">ILUMI_06668</name>
</gene>
<comment type="caution">
    <text evidence="1">The sequence shown here is derived from an EMBL/GenBank/DDBJ whole genome shotgun (WGS) entry which is preliminary data.</text>
</comment>
<dbReference type="OrthoDB" id="6780514at2759"/>
<reference evidence="1" key="1">
    <citation type="submission" date="2019-08" db="EMBL/GenBank/DDBJ databases">
        <title>The genome of the North American firefly Photinus pyralis.</title>
        <authorList>
            <consortium name="Photinus pyralis genome working group"/>
            <person name="Fallon T.R."/>
            <person name="Sander Lower S.E."/>
            <person name="Weng J.-K."/>
        </authorList>
    </citation>
    <scope>NUCLEOTIDE SEQUENCE</scope>
    <source>
        <strain evidence="1">TRF0915ILg1</strain>
        <tissue evidence="1">Whole body</tissue>
    </source>
</reference>
<proteinExistence type="predicted"/>